<organism evidence="2">
    <name type="scientific">Trypanosoma congolense (strain IL3000)</name>
    <dbReference type="NCBI Taxonomy" id="1068625"/>
    <lineage>
        <taxon>Eukaryota</taxon>
        <taxon>Discoba</taxon>
        <taxon>Euglenozoa</taxon>
        <taxon>Kinetoplastea</taxon>
        <taxon>Metakinetoplastina</taxon>
        <taxon>Trypanosomatida</taxon>
        <taxon>Trypanosomatidae</taxon>
        <taxon>Trypanosoma</taxon>
        <taxon>Nannomonas</taxon>
    </lineage>
</organism>
<protein>
    <submittedName>
        <fullName evidence="2">Uncharacterized protein TCIL3000_4_1910</fullName>
    </submittedName>
</protein>
<proteinExistence type="predicted"/>
<sequence>MTAGEAGTSADDTVVLSIAPLCHGSVNQPLLVAVHADSHVAVWAMDETRTRLFHRRFGNVTCVATAPMSRGYSPLVWFAGPGTVQCCRLECQDEGKVYLDFLYKLSMEEAVSVCELHTDGDVLIALVLGQEGRQVLSWSATNELAATAENGGVQPSTPCRCMLDEGSVFSGSAVGEVLCALITRGTVWLGCSGSAVLLLNLDAVEVDSLSMCSIRTAGCCAVTSLALLEPSSSTSIVASGLQNGDVVLWSLGDAAVIGHFLEHSGPVCSMTYLPWARQFCSVTGTREVILWSVSCTARPVMSVFSRGVLSNAISSEVDVRCLHPIIPGEVIACASKGSLVLQWSPDGGAPGGNSASQPLLSVNSDGAPWRGFGAHPGASRAGPGAAQRSTQHQGAQESADSEYIRLIDLRLKRRAALLKRYQHWKENQDKNALVIEKEEIYELVDDLAADEEEFLDMKKQLSYLAKGVMCVPDEECFKCDIAENEATDSYLVEKPHHDARTVPN</sequence>
<dbReference type="InterPro" id="IPR015943">
    <property type="entry name" value="WD40/YVTN_repeat-like_dom_sf"/>
</dbReference>
<gene>
    <name evidence="2" type="ORF">TCIL3000_4_1910</name>
</gene>
<dbReference type="Gene3D" id="2.130.10.10">
    <property type="entry name" value="YVTN repeat-like/Quinoprotein amine dehydrogenase"/>
    <property type="match status" value="1"/>
</dbReference>
<accession>G0UL48</accession>
<dbReference type="VEuPathDB" id="TriTrypDB:TcIL3000_4_1910"/>
<feature type="compositionally biased region" description="Polar residues" evidence="1">
    <location>
        <begin position="387"/>
        <end position="397"/>
    </location>
</feature>
<dbReference type="InterPro" id="IPR036322">
    <property type="entry name" value="WD40_repeat_dom_sf"/>
</dbReference>
<reference evidence="2" key="1">
    <citation type="journal article" date="2012" name="Proc. Natl. Acad. Sci. U.S.A.">
        <title>Antigenic diversity is generated by distinct evolutionary mechanisms in African trypanosome species.</title>
        <authorList>
            <person name="Jackson A.P."/>
            <person name="Berry A."/>
            <person name="Aslett M."/>
            <person name="Allison H.C."/>
            <person name="Burton P."/>
            <person name="Vavrova-Anderson J."/>
            <person name="Brown R."/>
            <person name="Browne H."/>
            <person name="Corton N."/>
            <person name="Hauser H."/>
            <person name="Gamble J."/>
            <person name="Gilderthorp R."/>
            <person name="Marcello L."/>
            <person name="McQuillan J."/>
            <person name="Otto T.D."/>
            <person name="Quail M.A."/>
            <person name="Sanders M.J."/>
            <person name="van Tonder A."/>
            <person name="Ginger M.L."/>
            <person name="Field M.C."/>
            <person name="Barry J.D."/>
            <person name="Hertz-Fowler C."/>
            <person name="Berriman M."/>
        </authorList>
    </citation>
    <scope>NUCLEOTIDE SEQUENCE</scope>
    <source>
        <strain evidence="2">IL3000</strain>
    </source>
</reference>
<feature type="region of interest" description="Disordered" evidence="1">
    <location>
        <begin position="372"/>
        <end position="397"/>
    </location>
</feature>
<name>G0UL48_TRYCI</name>
<evidence type="ECO:0000313" key="2">
    <source>
        <dbReference type="EMBL" id="CCC90103.1"/>
    </source>
</evidence>
<evidence type="ECO:0000256" key="1">
    <source>
        <dbReference type="SAM" id="MobiDB-lite"/>
    </source>
</evidence>
<dbReference type="SUPFAM" id="SSF50978">
    <property type="entry name" value="WD40 repeat-like"/>
    <property type="match status" value="1"/>
</dbReference>
<dbReference type="AlphaFoldDB" id="G0UL48"/>
<dbReference type="EMBL" id="HE575317">
    <property type="protein sequence ID" value="CCC90103.1"/>
    <property type="molecule type" value="Genomic_DNA"/>
</dbReference>